<keyword evidence="5" id="KW-1185">Reference proteome</keyword>
<dbReference type="Pfam" id="PF18142">
    <property type="entry name" value="SLATT_fungal"/>
    <property type="match status" value="1"/>
</dbReference>
<evidence type="ECO:0000256" key="1">
    <source>
        <dbReference type="SAM" id="MobiDB-lite"/>
    </source>
</evidence>
<evidence type="ECO:0000259" key="3">
    <source>
        <dbReference type="Pfam" id="PF18142"/>
    </source>
</evidence>
<gene>
    <name evidence="4" type="ORF">BJX66DRAFT_315510</name>
</gene>
<evidence type="ECO:0000313" key="5">
    <source>
        <dbReference type="Proteomes" id="UP001610563"/>
    </source>
</evidence>
<feature type="transmembrane region" description="Helical" evidence="2">
    <location>
        <begin position="37"/>
        <end position="60"/>
    </location>
</feature>
<keyword evidence="2" id="KW-0812">Transmembrane</keyword>
<dbReference type="PANTHER" id="PTHR38793:SF3">
    <property type="entry name" value="SMODS AND SLOG-ASSOCIATING 2TM EFFECTOR DOMAIN-CONTAINING PROTEIN"/>
    <property type="match status" value="1"/>
</dbReference>
<feature type="transmembrane region" description="Helical" evidence="2">
    <location>
        <begin position="72"/>
        <end position="91"/>
    </location>
</feature>
<organism evidence="4 5">
    <name type="scientific">Aspergillus keveii</name>
    <dbReference type="NCBI Taxonomy" id="714993"/>
    <lineage>
        <taxon>Eukaryota</taxon>
        <taxon>Fungi</taxon>
        <taxon>Dikarya</taxon>
        <taxon>Ascomycota</taxon>
        <taxon>Pezizomycotina</taxon>
        <taxon>Eurotiomycetes</taxon>
        <taxon>Eurotiomycetidae</taxon>
        <taxon>Eurotiales</taxon>
        <taxon>Aspergillaceae</taxon>
        <taxon>Aspergillus</taxon>
        <taxon>Aspergillus subgen. Nidulantes</taxon>
    </lineage>
</organism>
<evidence type="ECO:0000256" key="2">
    <source>
        <dbReference type="SAM" id="Phobius"/>
    </source>
</evidence>
<comment type="caution">
    <text evidence="4">The sequence shown here is derived from an EMBL/GenBank/DDBJ whole genome shotgun (WGS) entry which is preliminary data.</text>
</comment>
<accession>A0ABR4FPD9</accession>
<dbReference type="NCBIfam" id="NF033635">
    <property type="entry name" value="SLATT_fungal"/>
    <property type="match status" value="1"/>
</dbReference>
<feature type="region of interest" description="Disordered" evidence="1">
    <location>
        <begin position="159"/>
        <end position="200"/>
    </location>
</feature>
<proteinExistence type="predicted"/>
<name>A0ABR4FPD9_9EURO</name>
<protein>
    <recommendedName>
        <fullName evidence="3">SMODS and SLOG-associating 2TM effector domain-containing protein</fullName>
    </recommendedName>
</protein>
<dbReference type="Proteomes" id="UP001610563">
    <property type="component" value="Unassembled WGS sequence"/>
</dbReference>
<dbReference type="EMBL" id="JBFTWV010000155">
    <property type="protein sequence ID" value="KAL2785084.1"/>
    <property type="molecule type" value="Genomic_DNA"/>
</dbReference>
<dbReference type="InterPro" id="IPR041622">
    <property type="entry name" value="SLATT_fungi"/>
</dbReference>
<feature type="compositionally biased region" description="Basic and acidic residues" evidence="1">
    <location>
        <begin position="169"/>
        <end position="185"/>
    </location>
</feature>
<evidence type="ECO:0000313" key="4">
    <source>
        <dbReference type="EMBL" id="KAL2785084.1"/>
    </source>
</evidence>
<feature type="domain" description="SMODS and SLOG-associating 2TM effector" evidence="3">
    <location>
        <begin position="30"/>
        <end position="147"/>
    </location>
</feature>
<sequence length="200" mass="22216">MPEPLGAPNDTSPESTFRSGTLTLRAQLKARETRKTYLHFLFEIVCNALSILQLMVGATITALGPLAANQKVPITILGAINTVIAGVLALMKGRGLPQRLRKDLAEIRKVQMYITEAENKLKSAERDQASRDVRALVDEAFARYRVMLDIIEMNHPDSYLGGQNLERGNPLERDRHVGDRRRQPGEEEDTVPLVGATTRS</sequence>
<dbReference type="PANTHER" id="PTHR38793">
    <property type="entry name" value="SLATT_FUNGAL DOMAIN-CONTAINING PROTEIN-RELATED"/>
    <property type="match status" value="1"/>
</dbReference>
<keyword evidence="2" id="KW-1133">Transmembrane helix</keyword>
<reference evidence="4 5" key="1">
    <citation type="submission" date="2024-07" db="EMBL/GenBank/DDBJ databases">
        <title>Section-level genome sequencing and comparative genomics of Aspergillus sections Usti and Cavernicolus.</title>
        <authorList>
            <consortium name="Lawrence Berkeley National Laboratory"/>
            <person name="Nybo J.L."/>
            <person name="Vesth T.C."/>
            <person name="Theobald S."/>
            <person name="Frisvad J.C."/>
            <person name="Larsen T.O."/>
            <person name="Kjaerboelling I."/>
            <person name="Rothschild-Mancinelli K."/>
            <person name="Lyhne E.K."/>
            <person name="Kogle M.E."/>
            <person name="Barry K."/>
            <person name="Clum A."/>
            <person name="Na H."/>
            <person name="Ledsgaard L."/>
            <person name="Lin J."/>
            <person name="Lipzen A."/>
            <person name="Kuo A."/>
            <person name="Riley R."/>
            <person name="Mondo S."/>
            <person name="Labutti K."/>
            <person name="Haridas S."/>
            <person name="Pangalinan J."/>
            <person name="Salamov A.A."/>
            <person name="Simmons B.A."/>
            <person name="Magnuson J.K."/>
            <person name="Chen J."/>
            <person name="Drula E."/>
            <person name="Henrissat B."/>
            <person name="Wiebenga A."/>
            <person name="Lubbers R.J."/>
            <person name="Gomes A.C."/>
            <person name="Makela M.R."/>
            <person name="Stajich J."/>
            <person name="Grigoriev I.V."/>
            <person name="Mortensen U.H."/>
            <person name="De Vries R.P."/>
            <person name="Baker S.E."/>
            <person name="Andersen M.R."/>
        </authorList>
    </citation>
    <scope>NUCLEOTIDE SEQUENCE [LARGE SCALE GENOMIC DNA]</scope>
    <source>
        <strain evidence="4 5">CBS 209.92</strain>
    </source>
</reference>
<keyword evidence="2" id="KW-0472">Membrane</keyword>